<organism evidence="1 2">
    <name type="scientific">Prochlorococcus phage MED4-213</name>
    <dbReference type="NCBI Taxonomy" id="889956"/>
    <lineage>
        <taxon>Viruses</taxon>
        <taxon>Duplodnaviria</taxon>
        <taxon>Heunggongvirae</taxon>
        <taxon>Uroviricota</taxon>
        <taxon>Caudoviricetes</taxon>
        <taxon>Eurybiavirus</taxon>
        <taxon>Eurybiavirus MED4213</taxon>
    </lineage>
</organism>
<dbReference type="EMBL" id="HQ634174">
    <property type="protein sequence ID" value="AGH26200.1"/>
    <property type="molecule type" value="Genomic_DNA"/>
</dbReference>
<name>M4QQ38_9CAUD</name>
<evidence type="ECO:0000313" key="1">
    <source>
        <dbReference type="EMBL" id="AGH26200.1"/>
    </source>
</evidence>
<sequence length="154" mass="18049">MTIATTDSGNSNSSQNENSRFDDLIERLKGNKISNSQLRDEIFGILLDDATDSPSTGKYYTFEYDPKFADNLKEWDQYPLVYAMEYKKNNLIGANIHYIRGTNSRLKALNNKRFPKRTLRQYIPKNADRIFFEINEDEVQLLSTLPIEKFHRNR</sequence>
<dbReference type="KEGG" id="vg:15010368"/>
<protein>
    <submittedName>
        <fullName evidence="1">Uncharacterized protein</fullName>
    </submittedName>
</protein>
<dbReference type="RefSeq" id="YP_007673845.1">
    <property type="nucleotide sequence ID" value="NC_020845.1"/>
</dbReference>
<dbReference type="GeneID" id="15010368"/>
<gene>
    <name evidence="1" type="ORF">CPMG_00099</name>
</gene>
<reference evidence="1 2" key="1">
    <citation type="submission" date="2010-11" db="EMBL/GenBank/DDBJ databases">
        <title>The Genome Sequence of Cyanophage MED4-213.</title>
        <authorList>
            <consortium name="The Broad Institute Genome Sequencing Platform"/>
            <person name="Henn M.R."/>
            <person name="Sullivan M.S."/>
            <person name="Osburne M.S."/>
            <person name="Levin J."/>
            <person name="Malboeuf C."/>
            <person name="Casali M."/>
            <person name="Russ C."/>
            <person name="Lennon N."/>
            <person name="Chapman S.B."/>
            <person name="Erlich R."/>
            <person name="Young S.K."/>
            <person name="Yandava C."/>
            <person name="Zeng Q."/>
            <person name="Alvarado L."/>
            <person name="Anderson S."/>
            <person name="Berlin A."/>
            <person name="Chen Z."/>
            <person name="Freedman E."/>
            <person name="Gellesch M."/>
            <person name="Goldberg J."/>
            <person name="Green L."/>
            <person name="Griggs A."/>
            <person name="Gujja S."/>
            <person name="Heilman E.R."/>
            <person name="Heiman D."/>
            <person name="Hollinger A."/>
            <person name="Howarth C."/>
            <person name="Larson L."/>
            <person name="Mehta T."/>
            <person name="Pearson M."/>
            <person name="Roberts A."/>
            <person name="Ryan E."/>
            <person name="Saif S."/>
            <person name="Shea T."/>
            <person name="Shenoy N."/>
            <person name="Sisk P."/>
            <person name="Stolte C."/>
            <person name="Sykes S."/>
            <person name="White J."/>
            <person name="Yu Q."/>
            <person name="Coleman M.L."/>
            <person name="Huang K.H."/>
            <person name="Weigele P.R."/>
            <person name="DeFrancesco A.S."/>
            <person name="Kern S.E."/>
            <person name="Thompson L.R."/>
            <person name="Fu R."/>
            <person name="Hombeck B."/>
            <person name="Chisholm S.W."/>
            <person name="Haas B."/>
            <person name="Nusbaum C."/>
            <person name="Birren B."/>
        </authorList>
    </citation>
    <scope>NUCLEOTIDE SEQUENCE [LARGE SCALE GENOMIC DNA]</scope>
    <source>
        <strain evidence="1">MED4-213</strain>
    </source>
</reference>
<accession>M4QQ38</accession>
<evidence type="ECO:0000313" key="2">
    <source>
        <dbReference type="Proteomes" id="UP000012039"/>
    </source>
</evidence>
<keyword evidence="2" id="KW-1185">Reference proteome</keyword>
<proteinExistence type="predicted"/>
<dbReference type="Proteomes" id="UP000012039">
    <property type="component" value="Segment"/>
</dbReference>